<name>A0A927B4B6_9BACT</name>
<feature type="transmembrane region" description="Helical" evidence="8">
    <location>
        <begin position="436"/>
        <end position="463"/>
    </location>
</feature>
<feature type="transmembrane region" description="Helical" evidence="8">
    <location>
        <begin position="870"/>
        <end position="890"/>
    </location>
</feature>
<evidence type="ECO:0000256" key="8">
    <source>
        <dbReference type="SAM" id="Phobius"/>
    </source>
</evidence>
<proteinExistence type="inferred from homology"/>
<evidence type="ECO:0000256" key="4">
    <source>
        <dbReference type="ARBA" id="ARBA00022475"/>
    </source>
</evidence>
<feature type="transmembrane region" description="Helical" evidence="8">
    <location>
        <begin position="389"/>
        <end position="415"/>
    </location>
</feature>
<reference evidence="9" key="1">
    <citation type="submission" date="2020-09" db="EMBL/GenBank/DDBJ databases">
        <authorList>
            <person name="Kim M.K."/>
        </authorList>
    </citation>
    <scope>NUCLEOTIDE SEQUENCE</scope>
    <source>
        <strain evidence="9">BT704</strain>
    </source>
</reference>
<dbReference type="Gene3D" id="3.30.70.1440">
    <property type="entry name" value="Multidrug efflux transporter AcrB pore domain"/>
    <property type="match status" value="1"/>
</dbReference>
<evidence type="ECO:0000256" key="6">
    <source>
        <dbReference type="ARBA" id="ARBA00022989"/>
    </source>
</evidence>
<dbReference type="EMBL" id="JACXAA010000008">
    <property type="protein sequence ID" value="MBD2755389.1"/>
    <property type="molecule type" value="Genomic_DNA"/>
</dbReference>
<evidence type="ECO:0000256" key="5">
    <source>
        <dbReference type="ARBA" id="ARBA00022692"/>
    </source>
</evidence>
<keyword evidence="4" id="KW-1003">Cell membrane</keyword>
<protein>
    <submittedName>
        <fullName evidence="9">Efflux RND transporter permease subunit</fullName>
    </submittedName>
</protein>
<dbReference type="RefSeq" id="WP_191041013.1">
    <property type="nucleotide sequence ID" value="NZ_JACXAA010000008.1"/>
</dbReference>
<comment type="subcellular location">
    <subcellularLocation>
        <location evidence="1">Cell membrane</location>
        <topology evidence="1">Multi-pass membrane protein</topology>
    </subcellularLocation>
</comment>
<dbReference type="InterPro" id="IPR027463">
    <property type="entry name" value="AcrB_DN_DC_subdom"/>
</dbReference>
<feature type="transmembrane region" description="Helical" evidence="8">
    <location>
        <begin position="922"/>
        <end position="943"/>
    </location>
</feature>
<dbReference type="GO" id="GO:0008324">
    <property type="term" value="F:monoatomic cation transmembrane transporter activity"/>
    <property type="evidence" value="ECO:0007669"/>
    <property type="project" value="InterPro"/>
</dbReference>
<evidence type="ECO:0000256" key="7">
    <source>
        <dbReference type="ARBA" id="ARBA00023136"/>
    </source>
</evidence>
<comment type="caution">
    <text evidence="9">The sequence shown here is derived from an EMBL/GenBank/DDBJ whole genome shotgun (WGS) entry which is preliminary data.</text>
</comment>
<keyword evidence="7 8" id="KW-0472">Membrane</keyword>
<evidence type="ECO:0000313" key="10">
    <source>
        <dbReference type="Proteomes" id="UP000653797"/>
    </source>
</evidence>
<feature type="transmembrane region" description="Helical" evidence="8">
    <location>
        <begin position="964"/>
        <end position="987"/>
    </location>
</feature>
<accession>A0A927B4B6</accession>
<dbReference type="NCBIfam" id="TIGR00914">
    <property type="entry name" value="2A0601"/>
    <property type="match status" value="1"/>
</dbReference>
<feature type="transmembrane region" description="Helical" evidence="8">
    <location>
        <begin position="897"/>
        <end position="916"/>
    </location>
</feature>
<organism evidence="9 10">
    <name type="scientific">Spirosoma validum</name>
    <dbReference type="NCBI Taxonomy" id="2771355"/>
    <lineage>
        <taxon>Bacteria</taxon>
        <taxon>Pseudomonadati</taxon>
        <taxon>Bacteroidota</taxon>
        <taxon>Cytophagia</taxon>
        <taxon>Cytophagales</taxon>
        <taxon>Cytophagaceae</taxon>
        <taxon>Spirosoma</taxon>
    </lineage>
</organism>
<evidence type="ECO:0000256" key="1">
    <source>
        <dbReference type="ARBA" id="ARBA00004651"/>
    </source>
</evidence>
<keyword evidence="10" id="KW-1185">Reference proteome</keyword>
<feature type="transmembrane region" description="Helical" evidence="8">
    <location>
        <begin position="475"/>
        <end position="502"/>
    </location>
</feature>
<dbReference type="SUPFAM" id="SSF82866">
    <property type="entry name" value="Multidrug efflux transporter AcrB transmembrane domain"/>
    <property type="match status" value="2"/>
</dbReference>
<gene>
    <name evidence="9" type="ORF">IC230_20980</name>
</gene>
<dbReference type="Gene3D" id="3.30.70.1430">
    <property type="entry name" value="Multidrug efflux transporter AcrB pore domain"/>
    <property type="match status" value="2"/>
</dbReference>
<keyword evidence="5 8" id="KW-0812">Transmembrane</keyword>
<dbReference type="Proteomes" id="UP000653797">
    <property type="component" value="Unassembled WGS sequence"/>
</dbReference>
<keyword evidence="6 8" id="KW-1133">Transmembrane helix</keyword>
<dbReference type="Gene3D" id="3.30.70.1320">
    <property type="entry name" value="Multidrug efflux transporter AcrB pore domain like"/>
    <property type="match status" value="1"/>
</dbReference>
<feature type="transmembrane region" description="Helical" evidence="8">
    <location>
        <begin position="337"/>
        <end position="356"/>
    </location>
</feature>
<feature type="transmembrane region" description="Helical" evidence="8">
    <location>
        <begin position="363"/>
        <end position="383"/>
    </location>
</feature>
<feature type="transmembrane region" description="Helical" evidence="8">
    <location>
        <begin position="999"/>
        <end position="1022"/>
    </location>
</feature>
<evidence type="ECO:0000313" key="9">
    <source>
        <dbReference type="EMBL" id="MBD2755389.1"/>
    </source>
</evidence>
<dbReference type="Gene3D" id="3.30.2090.10">
    <property type="entry name" value="Multidrug efflux transporter AcrB TolC docking domain, DN and DC subdomains"/>
    <property type="match status" value="2"/>
</dbReference>
<evidence type="ECO:0000256" key="2">
    <source>
        <dbReference type="ARBA" id="ARBA00010942"/>
    </source>
</evidence>
<dbReference type="AlphaFoldDB" id="A0A927B4B6"/>
<comment type="similarity">
    <text evidence="2">Belongs to the resistance-nodulation-cell division (RND) (TC 2.A.6) family.</text>
</comment>
<dbReference type="GO" id="GO:0005886">
    <property type="term" value="C:plasma membrane"/>
    <property type="evidence" value="ECO:0007669"/>
    <property type="project" value="UniProtKB-SubCell"/>
</dbReference>
<sequence length="1049" mass="115681">MNKFIRSIITFALTNRFAVFFGIAIIIVGGVVAFLNTPVETFPDVTNTNVIVITQWPGRSAEEVERFVTLPLETELNSVPRKSTLRSVSLFGLSVVTMIFEDGVDNFTAQTNVANRIAAVDLPDGVSAEVEPPYGPTGEIYRFTLESKTKDVTELKTLQDWVIERQIKSVPGIADVVSFGGKVKTIEVDLNPTLLANYGFTAIDVDQAIQSSNINVGGDVIKQGNQSLVVRGIGLLTKPEDVAGIIIDNVNGVPIKVRDVATVKEGFQPRLGIVGRDKQDDVVECIVVMRKGENPNDVIPALKDKINELNTKILPKDVKIKTFYDRTTLNNYTLHTVGENVLTGIFLVTLILLIFLADWRTTLTVAIVIPLALLFAFICLRAKGMTANLLSIGALDFGIIIDGAVVMVEGLFVMLAHRAEKMGMMKFNRRAKLSWIVQNATELGKSIFTSKIIIITALLPIFTFQKVEGKLFSPLAWTIGFALTGSLIVSLTLIPLLCSLLLNKNVRERHNPVVSGLERAYVPALNWAIRKPASIIAIALGALGFSLYLFLFHIGSEFLPQLNEGSIYVRASLPYSVALDESYAYTRKFRAIFEEFPEVRGVISQTGRPNDGTDPTGFFNNEFFVDLYPKEEWKRDITKDELVAQMQKKLARFRGVSFNFSQPISDNVEEAVSGVKGSMAIKIIGQDLNVLDKEATKVFNVMKTVPGVSDLGVFRNLGQPEFRIMLDPQKLALYNVPTDVAQSVIETAIGGKTVTQYYEGERHFDIKVRYDEKFRYSPELIENLLVPTRSGSKIPLKELADIGTRSGPAFVYRENNARFIAIKFSVRNRDLGSTIADAQKQVGAKVKLPEGFQMRWAGEFENQTRAERQLAIVVPISITIIFLILLFTFGSALDATLIILNVPFALIGGMLALWLTGINFSISAGVGFICLFGVSVQDGVILINRFKENLHNKLPISEAIREGALTRVRPVVMTALMASLGLLPAALSTGIGSETQKPLATVMIGGLMTCTVLSLLILPVTYELIHSRRARKELARHESKAVEMPHHPQ</sequence>
<dbReference type="PRINTS" id="PR00702">
    <property type="entry name" value="ACRIFLAVINRP"/>
</dbReference>
<dbReference type="InterPro" id="IPR001036">
    <property type="entry name" value="Acrflvin-R"/>
</dbReference>
<feature type="transmembrane region" description="Helical" evidence="8">
    <location>
        <begin position="12"/>
        <end position="35"/>
    </location>
</feature>
<dbReference type="GO" id="GO:0042910">
    <property type="term" value="F:xenobiotic transmembrane transporter activity"/>
    <property type="evidence" value="ECO:0007669"/>
    <property type="project" value="TreeGrafter"/>
</dbReference>
<dbReference type="PANTHER" id="PTHR32063:SF12">
    <property type="entry name" value="CATION EFFLUX SYSTEM PROTEIN"/>
    <property type="match status" value="1"/>
</dbReference>
<dbReference type="SUPFAM" id="SSF82693">
    <property type="entry name" value="Multidrug efflux transporter AcrB pore domain, PN1, PN2, PC1 and PC2 subdomains"/>
    <property type="match status" value="3"/>
</dbReference>
<feature type="transmembrane region" description="Helical" evidence="8">
    <location>
        <begin position="535"/>
        <end position="554"/>
    </location>
</feature>
<dbReference type="Gene3D" id="1.20.1640.10">
    <property type="entry name" value="Multidrug efflux transporter AcrB transmembrane domain"/>
    <property type="match status" value="2"/>
</dbReference>
<dbReference type="PANTHER" id="PTHR32063">
    <property type="match status" value="1"/>
</dbReference>
<dbReference type="InterPro" id="IPR004763">
    <property type="entry name" value="CusA-like"/>
</dbReference>
<dbReference type="SUPFAM" id="SSF82714">
    <property type="entry name" value="Multidrug efflux transporter AcrB TolC docking domain, DN and DC subdomains"/>
    <property type="match status" value="2"/>
</dbReference>
<evidence type="ECO:0000256" key="3">
    <source>
        <dbReference type="ARBA" id="ARBA00022448"/>
    </source>
</evidence>
<keyword evidence="3" id="KW-0813">Transport</keyword>
<dbReference type="Pfam" id="PF00873">
    <property type="entry name" value="ACR_tran"/>
    <property type="match status" value="1"/>
</dbReference>